<keyword evidence="1" id="KW-0805">Transcription regulation</keyword>
<evidence type="ECO:0000256" key="1">
    <source>
        <dbReference type="ARBA" id="ARBA00023015"/>
    </source>
</evidence>
<dbReference type="SMART" id="SM00421">
    <property type="entry name" value="HTH_LUXR"/>
    <property type="match status" value="1"/>
</dbReference>
<dbReference type="InterPro" id="IPR000792">
    <property type="entry name" value="Tscrpt_reg_LuxR_C"/>
</dbReference>
<name>A0A0B7J0I8_9PROT</name>
<accession>A0A0B7J0I8</accession>
<evidence type="ECO:0000313" key="6">
    <source>
        <dbReference type="Proteomes" id="UP000056322"/>
    </source>
</evidence>
<dbReference type="InterPro" id="IPR036693">
    <property type="entry name" value="TF_LuxR_autoind-bd_dom_sf"/>
</dbReference>
<protein>
    <submittedName>
        <fullName evidence="5">Transcriptional regulator, LuxR family</fullName>
    </submittedName>
</protein>
<keyword evidence="6" id="KW-1185">Reference proteome</keyword>
<dbReference type="Gene3D" id="1.10.10.10">
    <property type="entry name" value="Winged helix-like DNA-binding domain superfamily/Winged helix DNA-binding domain"/>
    <property type="match status" value="1"/>
</dbReference>
<dbReference type="Gene3D" id="3.30.450.80">
    <property type="entry name" value="Transcription factor LuxR-like, autoinducer-binding domain"/>
    <property type="match status" value="1"/>
</dbReference>
<sequence>MANVQPALTEEESVLLLDVFEESLRVYKREQFFSWLQGSLQSLIPHEVLICGVSLKSQSQLHFESFVSTRYVNDQHVRLVTGYEDGIVNRVIDAWKKDLRPILVSHTLDEVDHGPYRVPFVESEEVLKQLELRNIAAHGLSNKEGDVITFFSFSRIAGEPNPRHAYILQLLVPQMHHAFLRVMNDRRKSANKPVEIEQRSELIEKTFQTEKQLISPREIEVLRWVFKGKTNPEIGEILYVSINTVKNHVHNAISKLGVENRAQAATLAHKMNLLK</sequence>
<evidence type="ECO:0000259" key="4">
    <source>
        <dbReference type="PROSITE" id="PS50043"/>
    </source>
</evidence>
<dbReference type="PANTHER" id="PTHR44688">
    <property type="entry name" value="DNA-BINDING TRANSCRIPTIONAL ACTIVATOR DEVR_DOSR"/>
    <property type="match status" value="1"/>
</dbReference>
<feature type="domain" description="HTH luxR-type" evidence="4">
    <location>
        <begin position="207"/>
        <end position="272"/>
    </location>
</feature>
<dbReference type="InterPro" id="IPR016032">
    <property type="entry name" value="Sig_transdc_resp-reg_C-effctor"/>
</dbReference>
<dbReference type="AlphaFoldDB" id="A0A0B7J0I8"/>
<keyword evidence="3" id="KW-0804">Transcription</keyword>
<dbReference type="SUPFAM" id="SSF46894">
    <property type="entry name" value="C-terminal effector domain of the bipartite response regulators"/>
    <property type="match status" value="1"/>
</dbReference>
<dbReference type="PROSITE" id="PS50043">
    <property type="entry name" value="HTH_LUXR_2"/>
    <property type="match status" value="1"/>
</dbReference>
<evidence type="ECO:0000313" key="5">
    <source>
        <dbReference type="EMBL" id="CEN56282.1"/>
    </source>
</evidence>
<evidence type="ECO:0000256" key="3">
    <source>
        <dbReference type="ARBA" id="ARBA00023163"/>
    </source>
</evidence>
<dbReference type="CDD" id="cd06170">
    <property type="entry name" value="LuxR_C_like"/>
    <property type="match status" value="1"/>
</dbReference>
<dbReference type="RefSeq" id="WP_045751409.1">
    <property type="nucleotide sequence ID" value="NZ_LN794158.1"/>
</dbReference>
<dbReference type="STRING" id="1581680.BN1209_1243"/>
<dbReference type="InterPro" id="IPR017470">
    <property type="entry name" value="Tscrpt_reg_EpsA"/>
</dbReference>
<dbReference type="Proteomes" id="UP000056322">
    <property type="component" value="Chromosome 1"/>
</dbReference>
<dbReference type="PANTHER" id="PTHR44688:SF16">
    <property type="entry name" value="DNA-BINDING TRANSCRIPTIONAL ACTIVATOR DEVR_DOSR"/>
    <property type="match status" value="1"/>
</dbReference>
<dbReference type="Pfam" id="PF00196">
    <property type="entry name" value="GerE"/>
    <property type="match status" value="1"/>
</dbReference>
<gene>
    <name evidence="5" type="ORF">BN1209_1243</name>
</gene>
<dbReference type="EMBL" id="LN794158">
    <property type="protein sequence ID" value="CEN56282.1"/>
    <property type="molecule type" value="Genomic_DNA"/>
</dbReference>
<proteinExistence type="predicted"/>
<evidence type="ECO:0000256" key="2">
    <source>
        <dbReference type="ARBA" id="ARBA00023125"/>
    </source>
</evidence>
<organism evidence="5 6">
    <name type="scientific">Candidatus Methylopumilus turicensis</name>
    <dbReference type="NCBI Taxonomy" id="1581680"/>
    <lineage>
        <taxon>Bacteria</taxon>
        <taxon>Pseudomonadati</taxon>
        <taxon>Pseudomonadota</taxon>
        <taxon>Betaproteobacteria</taxon>
        <taxon>Nitrosomonadales</taxon>
        <taxon>Methylophilaceae</taxon>
        <taxon>Candidatus Methylopumilus</taxon>
    </lineage>
</organism>
<reference evidence="6" key="1">
    <citation type="submission" date="2014-12" db="EMBL/GenBank/DDBJ databases">
        <authorList>
            <person name="Salcher M.M."/>
        </authorList>
    </citation>
    <scope>NUCLEOTIDE SEQUENCE [LARGE SCALE GENOMIC DNA]</scope>
    <source>
        <strain evidence="6">MMS-10A-171</strain>
    </source>
</reference>
<dbReference type="HOGENOM" id="CLU_072786_3_0_4"/>
<dbReference type="PROSITE" id="PS00622">
    <property type="entry name" value="HTH_LUXR_1"/>
    <property type="match status" value="1"/>
</dbReference>
<dbReference type="PRINTS" id="PR00038">
    <property type="entry name" value="HTHLUXR"/>
</dbReference>
<dbReference type="GO" id="GO:0003677">
    <property type="term" value="F:DNA binding"/>
    <property type="evidence" value="ECO:0007669"/>
    <property type="project" value="UniProtKB-KW"/>
</dbReference>
<dbReference type="KEGG" id="mbac:BN1209_1243"/>
<dbReference type="InterPro" id="IPR036388">
    <property type="entry name" value="WH-like_DNA-bd_sf"/>
</dbReference>
<dbReference type="NCBIfam" id="TIGR03020">
    <property type="entry name" value="EpsA"/>
    <property type="match status" value="1"/>
</dbReference>
<keyword evidence="2" id="KW-0238">DNA-binding</keyword>
<dbReference type="OrthoDB" id="135231at2"/>
<dbReference type="GO" id="GO:0006355">
    <property type="term" value="P:regulation of DNA-templated transcription"/>
    <property type="evidence" value="ECO:0007669"/>
    <property type="project" value="InterPro"/>
</dbReference>